<keyword evidence="2 11" id="KW-0813">Transport</keyword>
<evidence type="ECO:0000259" key="14">
    <source>
        <dbReference type="Pfam" id="PF00593"/>
    </source>
</evidence>
<dbReference type="PANTHER" id="PTHR32552:SF81">
    <property type="entry name" value="TONB-DEPENDENT OUTER MEMBRANE RECEPTOR"/>
    <property type="match status" value="1"/>
</dbReference>
<evidence type="ECO:0000313" key="16">
    <source>
        <dbReference type="EMBL" id="MBB3941314.1"/>
    </source>
</evidence>
<dbReference type="GO" id="GO:0009279">
    <property type="term" value="C:cell outer membrane"/>
    <property type="evidence" value="ECO:0007669"/>
    <property type="project" value="UniProtKB-SubCell"/>
</dbReference>
<dbReference type="RefSeq" id="WP_221226161.1">
    <property type="nucleotide sequence ID" value="NZ_JACIDY010000008.1"/>
</dbReference>
<proteinExistence type="inferred from homology"/>
<dbReference type="InterPro" id="IPR012910">
    <property type="entry name" value="Plug_dom"/>
</dbReference>
<keyword evidence="5 11" id="KW-0812">Transmembrane</keyword>
<accession>A0A7W6C0P0</accession>
<dbReference type="InterPro" id="IPR039426">
    <property type="entry name" value="TonB-dep_rcpt-like"/>
</dbReference>
<keyword evidence="16" id="KW-0675">Receptor</keyword>
<evidence type="ECO:0000256" key="1">
    <source>
        <dbReference type="ARBA" id="ARBA00004571"/>
    </source>
</evidence>
<evidence type="ECO:0000256" key="2">
    <source>
        <dbReference type="ARBA" id="ARBA00022448"/>
    </source>
</evidence>
<evidence type="ECO:0000256" key="10">
    <source>
        <dbReference type="ARBA" id="ARBA00023237"/>
    </source>
</evidence>
<feature type="chain" id="PRO_5031038650" evidence="13">
    <location>
        <begin position="25"/>
        <end position="730"/>
    </location>
</feature>
<dbReference type="AlphaFoldDB" id="A0A7W6C0P0"/>
<keyword evidence="9 11" id="KW-0472">Membrane</keyword>
<evidence type="ECO:0000256" key="9">
    <source>
        <dbReference type="ARBA" id="ARBA00023136"/>
    </source>
</evidence>
<keyword evidence="3 11" id="KW-1134">Transmembrane beta strand</keyword>
<dbReference type="InterPro" id="IPR036942">
    <property type="entry name" value="Beta-barrel_TonB_sf"/>
</dbReference>
<evidence type="ECO:0000256" key="5">
    <source>
        <dbReference type="ARBA" id="ARBA00022692"/>
    </source>
</evidence>
<gene>
    <name evidence="16" type="ORF">GGR39_002990</name>
</gene>
<comment type="similarity">
    <text evidence="11 12">Belongs to the TonB-dependent receptor family.</text>
</comment>
<dbReference type="SUPFAM" id="SSF56935">
    <property type="entry name" value="Porins"/>
    <property type="match status" value="1"/>
</dbReference>
<organism evidence="16 17">
    <name type="scientific">Novosphingobium fluoreni</name>
    <dbReference type="NCBI Taxonomy" id="1391222"/>
    <lineage>
        <taxon>Bacteria</taxon>
        <taxon>Pseudomonadati</taxon>
        <taxon>Pseudomonadota</taxon>
        <taxon>Alphaproteobacteria</taxon>
        <taxon>Sphingomonadales</taxon>
        <taxon>Sphingomonadaceae</taxon>
        <taxon>Novosphingobium</taxon>
    </lineage>
</organism>
<feature type="domain" description="TonB-dependent receptor-like beta-barrel" evidence="14">
    <location>
        <begin position="252"/>
        <end position="696"/>
    </location>
</feature>
<sequence>MRGVNIFIIASAASVCSTAIPAFAQTERVESTDAEILVTAQRREEKLQDVPVTVSVQSAERIEAAGVRSISDIGKLVAGLNFAQNELFAQPSLRGVTTTSFASSSESPVAIYLDGSYQPAMFGAQFELPDVERIEVVKGPQGTLFGRNATGGAVQIFTKEPKYELGGKIIGTAGLYTGGARDATEFSGSGFITGPLVQDKLAVSIAGYARHNQGFLQDIASNKRTGEQSLYGVRGKLLFEPSERAKFLLTGFYSWQDDYSTSNRAALNKATIAAGFPDAVLPTRPWEVSNIPGKPQHLRLKTISASLKGTFDLDVGSLTAVTTYSKVNQRSQTGPAAAWSQQCFTALRCTYWPDYNNYHESLSQDLNFTSKTFGIFSFTTGAFLYRDFGTTQDTRALSGTNFNVPVIATVDTTRTTAYAVYAEGNLDLTDHIHLILGGRYSNEKKTPKNSLNGIALTDFPGIQDSSFTPRASLRYEFNPSTSAYATFSQGFKSGQLPRAFEPYRTLNLLVRPEKLTAYEVGFKTARRDYALNLAYYHYDYKDLQLTAFVPGVALATTQNAAKAKMDGFDVEGWVRATQNLRLTVAFNYMPTAKYADFPVAQFLTFNQAGFGPPVASLGDASGLRLLKAPKLSGTIGLSWSHEYHFGQLGADANLYHSSAQKFDNLGTIKNDAYEDLSGQIYLDRNGIRFAIYGRNLFNNAVIVGSNPSTGQLPVIYGAPRQVGVSASYSF</sequence>
<evidence type="ECO:0000313" key="17">
    <source>
        <dbReference type="Proteomes" id="UP000561459"/>
    </source>
</evidence>
<evidence type="ECO:0000256" key="11">
    <source>
        <dbReference type="PROSITE-ProRule" id="PRU01360"/>
    </source>
</evidence>
<evidence type="ECO:0000256" key="12">
    <source>
        <dbReference type="RuleBase" id="RU003357"/>
    </source>
</evidence>
<keyword evidence="13" id="KW-0732">Signal</keyword>
<evidence type="ECO:0000256" key="13">
    <source>
        <dbReference type="SAM" id="SignalP"/>
    </source>
</evidence>
<comment type="caution">
    <text evidence="16">The sequence shown here is derived from an EMBL/GenBank/DDBJ whole genome shotgun (WGS) entry which is preliminary data.</text>
</comment>
<keyword evidence="8 12" id="KW-0798">TonB box</keyword>
<protein>
    <submittedName>
        <fullName evidence="16">Iron complex outermembrane receptor protein</fullName>
    </submittedName>
</protein>
<feature type="signal peptide" evidence="13">
    <location>
        <begin position="1"/>
        <end position="24"/>
    </location>
</feature>
<evidence type="ECO:0000256" key="4">
    <source>
        <dbReference type="ARBA" id="ARBA00022496"/>
    </source>
</evidence>
<dbReference type="EMBL" id="JACIDY010000008">
    <property type="protein sequence ID" value="MBB3941314.1"/>
    <property type="molecule type" value="Genomic_DNA"/>
</dbReference>
<evidence type="ECO:0000256" key="7">
    <source>
        <dbReference type="ARBA" id="ARBA00023065"/>
    </source>
</evidence>
<dbReference type="GO" id="GO:0006826">
    <property type="term" value="P:iron ion transport"/>
    <property type="evidence" value="ECO:0007669"/>
    <property type="project" value="UniProtKB-KW"/>
</dbReference>
<evidence type="ECO:0000256" key="3">
    <source>
        <dbReference type="ARBA" id="ARBA00022452"/>
    </source>
</evidence>
<reference evidence="16 17" key="1">
    <citation type="submission" date="2020-08" db="EMBL/GenBank/DDBJ databases">
        <title>Genomic Encyclopedia of Type Strains, Phase IV (KMG-IV): sequencing the most valuable type-strain genomes for metagenomic binning, comparative biology and taxonomic classification.</title>
        <authorList>
            <person name="Goeker M."/>
        </authorList>
    </citation>
    <scope>NUCLEOTIDE SEQUENCE [LARGE SCALE GENOMIC DNA]</scope>
    <source>
        <strain evidence="16 17">DSM 27568</strain>
    </source>
</reference>
<comment type="subcellular location">
    <subcellularLocation>
        <location evidence="1 11">Cell outer membrane</location>
        <topology evidence="1 11">Multi-pass membrane protein</topology>
    </subcellularLocation>
</comment>
<evidence type="ECO:0000256" key="8">
    <source>
        <dbReference type="ARBA" id="ARBA00023077"/>
    </source>
</evidence>
<name>A0A7W6C0P0_9SPHN</name>
<dbReference type="Pfam" id="PF00593">
    <property type="entry name" value="TonB_dep_Rec_b-barrel"/>
    <property type="match status" value="1"/>
</dbReference>
<dbReference type="Gene3D" id="2.40.170.20">
    <property type="entry name" value="TonB-dependent receptor, beta-barrel domain"/>
    <property type="match status" value="1"/>
</dbReference>
<dbReference type="CDD" id="cd01347">
    <property type="entry name" value="ligand_gated_channel"/>
    <property type="match status" value="1"/>
</dbReference>
<keyword evidence="4" id="KW-0410">Iron transport</keyword>
<dbReference type="PANTHER" id="PTHR32552">
    <property type="entry name" value="FERRICHROME IRON RECEPTOR-RELATED"/>
    <property type="match status" value="1"/>
</dbReference>
<keyword evidence="6" id="KW-0408">Iron</keyword>
<keyword evidence="7" id="KW-0406">Ion transport</keyword>
<feature type="domain" description="TonB-dependent receptor plug" evidence="15">
    <location>
        <begin position="47"/>
        <end position="153"/>
    </location>
</feature>
<dbReference type="PROSITE" id="PS52016">
    <property type="entry name" value="TONB_DEPENDENT_REC_3"/>
    <property type="match status" value="1"/>
</dbReference>
<keyword evidence="17" id="KW-1185">Reference proteome</keyword>
<evidence type="ECO:0000256" key="6">
    <source>
        <dbReference type="ARBA" id="ARBA00023004"/>
    </source>
</evidence>
<dbReference type="Pfam" id="PF07715">
    <property type="entry name" value="Plug"/>
    <property type="match status" value="1"/>
</dbReference>
<keyword evidence="10 11" id="KW-0998">Cell outer membrane</keyword>
<dbReference type="Proteomes" id="UP000561459">
    <property type="component" value="Unassembled WGS sequence"/>
</dbReference>
<evidence type="ECO:0000259" key="15">
    <source>
        <dbReference type="Pfam" id="PF07715"/>
    </source>
</evidence>
<dbReference type="InterPro" id="IPR000531">
    <property type="entry name" value="Beta-barrel_TonB"/>
</dbReference>